<accession>A0A7N0TL09</accession>
<proteinExistence type="predicted"/>
<evidence type="ECO:0000313" key="2">
    <source>
        <dbReference type="Proteomes" id="UP000594263"/>
    </source>
</evidence>
<dbReference type="AlphaFoldDB" id="A0A7N0TL09"/>
<evidence type="ECO:0000313" key="1">
    <source>
        <dbReference type="EnsemblPlants" id="Kaladp0039s0565.1.v1.1"/>
    </source>
</evidence>
<protein>
    <submittedName>
        <fullName evidence="1">Uncharacterized protein</fullName>
    </submittedName>
</protein>
<reference evidence="1" key="1">
    <citation type="submission" date="2021-01" db="UniProtKB">
        <authorList>
            <consortium name="EnsemblPlants"/>
        </authorList>
    </citation>
    <scope>IDENTIFICATION</scope>
</reference>
<keyword evidence="2" id="KW-1185">Reference proteome</keyword>
<dbReference type="EnsemblPlants" id="Kaladp0039s0565.1.v1.1">
    <property type="protein sequence ID" value="Kaladp0039s0565.1.v1.1"/>
    <property type="gene ID" value="Kaladp0039s0565.v1.1"/>
</dbReference>
<dbReference type="Gramene" id="Kaladp0039s0565.1.v1.1">
    <property type="protein sequence ID" value="Kaladp0039s0565.1.v1.1"/>
    <property type="gene ID" value="Kaladp0039s0565.v1.1"/>
</dbReference>
<dbReference type="Proteomes" id="UP000594263">
    <property type="component" value="Unplaced"/>
</dbReference>
<organism evidence="1 2">
    <name type="scientific">Kalanchoe fedtschenkoi</name>
    <name type="common">Lavender scallops</name>
    <name type="synonym">South American air plant</name>
    <dbReference type="NCBI Taxonomy" id="63787"/>
    <lineage>
        <taxon>Eukaryota</taxon>
        <taxon>Viridiplantae</taxon>
        <taxon>Streptophyta</taxon>
        <taxon>Embryophyta</taxon>
        <taxon>Tracheophyta</taxon>
        <taxon>Spermatophyta</taxon>
        <taxon>Magnoliopsida</taxon>
        <taxon>eudicotyledons</taxon>
        <taxon>Gunneridae</taxon>
        <taxon>Pentapetalae</taxon>
        <taxon>Saxifragales</taxon>
        <taxon>Crassulaceae</taxon>
        <taxon>Kalanchoe</taxon>
    </lineage>
</organism>
<sequence>MARLMAALPNMILVDLPARTPLILDTNLINMSIKLGWSLFCT</sequence>
<name>A0A7N0TL09_KALFE</name>